<feature type="region of interest" description="Disordered" evidence="1">
    <location>
        <begin position="37"/>
        <end position="58"/>
    </location>
</feature>
<keyword evidence="3" id="KW-1185">Reference proteome</keyword>
<organism evidence="2 3">
    <name type="scientific">Trichostrongylus colubriformis</name>
    <name type="common">Black scour worm</name>
    <dbReference type="NCBI Taxonomy" id="6319"/>
    <lineage>
        <taxon>Eukaryota</taxon>
        <taxon>Metazoa</taxon>
        <taxon>Ecdysozoa</taxon>
        <taxon>Nematoda</taxon>
        <taxon>Chromadorea</taxon>
        <taxon>Rhabditida</taxon>
        <taxon>Rhabditina</taxon>
        <taxon>Rhabditomorpha</taxon>
        <taxon>Strongyloidea</taxon>
        <taxon>Trichostrongylidae</taxon>
        <taxon>Trichostrongylus</taxon>
    </lineage>
</organism>
<name>A0AAN8F325_TRICO</name>
<dbReference type="Proteomes" id="UP001331761">
    <property type="component" value="Unassembled WGS sequence"/>
</dbReference>
<dbReference type="EMBL" id="WIXE01016621">
    <property type="protein sequence ID" value="KAK5972471.1"/>
    <property type="molecule type" value="Genomic_DNA"/>
</dbReference>
<gene>
    <name evidence="2" type="ORF">GCK32_016436</name>
</gene>
<sequence>MSHTSMFSHLTFFSFSDEQQPYVGSQADRNLTLSHKQLNSSCSEKTTRERNLSADCVMPPIEELEKHSLSDVKDADKEN</sequence>
<reference evidence="2 3" key="1">
    <citation type="submission" date="2019-10" db="EMBL/GenBank/DDBJ databases">
        <title>Assembly and Annotation for the nematode Trichostrongylus colubriformis.</title>
        <authorList>
            <person name="Martin J."/>
        </authorList>
    </citation>
    <scope>NUCLEOTIDE SEQUENCE [LARGE SCALE GENOMIC DNA]</scope>
    <source>
        <strain evidence="2">G859</strain>
        <tissue evidence="2">Whole worm</tissue>
    </source>
</reference>
<evidence type="ECO:0000313" key="2">
    <source>
        <dbReference type="EMBL" id="KAK5972471.1"/>
    </source>
</evidence>
<proteinExistence type="predicted"/>
<comment type="caution">
    <text evidence="2">The sequence shown here is derived from an EMBL/GenBank/DDBJ whole genome shotgun (WGS) entry which is preliminary data.</text>
</comment>
<evidence type="ECO:0000256" key="1">
    <source>
        <dbReference type="SAM" id="MobiDB-lite"/>
    </source>
</evidence>
<evidence type="ECO:0000313" key="3">
    <source>
        <dbReference type="Proteomes" id="UP001331761"/>
    </source>
</evidence>
<accession>A0AAN8F325</accession>
<dbReference type="AlphaFoldDB" id="A0AAN8F325"/>
<protein>
    <submittedName>
        <fullName evidence="2">Uncharacterized protein</fullName>
    </submittedName>
</protein>